<comment type="caution">
    <text evidence="1">The sequence shown here is derived from an EMBL/GenBank/DDBJ whole genome shotgun (WGS) entry which is preliminary data.</text>
</comment>
<organism evidence="1 2">
    <name type="scientific">Candidatus Magasanikbacteria bacterium RIFCSPHIGHO2_01_FULL_47_8</name>
    <dbReference type="NCBI Taxonomy" id="1798673"/>
    <lineage>
        <taxon>Bacteria</taxon>
        <taxon>Candidatus Magasanikiibacteriota</taxon>
    </lineage>
</organism>
<sequence>MQDIQSIFNHIQEIKKKAKDIRSAYKDALISSQEYQDIGEKMKALRERKKQIETSVKQEFSSEFTKLDDYKVDLESDTVMLSDAALSKLMKGETVEVTDEYSNTYEPVFSVKFKKS</sequence>
<accession>A0A1F6MFG9</accession>
<reference evidence="1 2" key="1">
    <citation type="journal article" date="2016" name="Nat. Commun.">
        <title>Thousands of microbial genomes shed light on interconnected biogeochemical processes in an aquifer system.</title>
        <authorList>
            <person name="Anantharaman K."/>
            <person name="Brown C.T."/>
            <person name="Hug L.A."/>
            <person name="Sharon I."/>
            <person name="Castelle C.J."/>
            <person name="Probst A.J."/>
            <person name="Thomas B.C."/>
            <person name="Singh A."/>
            <person name="Wilkins M.J."/>
            <person name="Karaoz U."/>
            <person name="Brodie E.L."/>
            <person name="Williams K.H."/>
            <person name="Hubbard S.S."/>
            <person name="Banfield J.F."/>
        </authorList>
    </citation>
    <scope>NUCLEOTIDE SEQUENCE [LARGE SCALE GENOMIC DNA]</scope>
</reference>
<protein>
    <submittedName>
        <fullName evidence="1">Uncharacterized protein</fullName>
    </submittedName>
</protein>
<proteinExistence type="predicted"/>
<dbReference type="AlphaFoldDB" id="A0A1F6MFG9"/>
<dbReference type="EMBL" id="MFPU01000009">
    <property type="protein sequence ID" value="OGH70369.1"/>
    <property type="molecule type" value="Genomic_DNA"/>
</dbReference>
<name>A0A1F6MFG9_9BACT</name>
<evidence type="ECO:0000313" key="2">
    <source>
        <dbReference type="Proteomes" id="UP000177953"/>
    </source>
</evidence>
<dbReference type="Proteomes" id="UP000177953">
    <property type="component" value="Unassembled WGS sequence"/>
</dbReference>
<evidence type="ECO:0000313" key="1">
    <source>
        <dbReference type="EMBL" id="OGH70369.1"/>
    </source>
</evidence>
<gene>
    <name evidence="1" type="ORF">A2754_03160</name>
</gene>